<comment type="caution">
    <text evidence="4">Lacks conserved residue(s) required for the propagation of feature annotation.</text>
</comment>
<keyword evidence="3 4" id="KW-0443">Lipid metabolism</keyword>
<evidence type="ECO:0000256" key="4">
    <source>
        <dbReference type="PROSITE-ProRule" id="PRU01161"/>
    </source>
</evidence>
<keyword evidence="8" id="KW-1185">Reference proteome</keyword>
<sequence>MSQNNDSNQPKFKILSLDGGGVRSTGTAQMLKALEEELRKKTGDPDKRIGQCFDLITGVSAGSILAAGLALNKTADELIYFCRTRWPEIFDKKYKQKENFAKARSKKLVRSNLPLDLAWDAFGLDGLYNIGWSTSKSKLKSFKSQLEKDDKKAIKAISAGLKAPLYGPKYSNEGLIEVLQEFLEPDVKLSDINPETPYPELLILAYDTAHRHTTFFHSHPRLYNGSDNIQWFEDLPLWKVCVASAAAPLYLPPYLLKSTDPDQKEYPHLDGAIGTNCPALAALGHAMLKRGPKDITVLSMGTGNVTRPVEYEEIEKWTAFDWAEPGNMFNFALGGQVQLVTDLCGQMLDSVHREIKANYKDEAYLRLQFPMNQSTALQEEKESSRESTEENNNFRQPLHKPRQGKFLPKDKQVNQYIGERIPEEIDNVKPKTIKQLRRAAREYIKEKGCRQKIREFLEYSGTDKYSNNSASGSGTE</sequence>
<keyword evidence="1 4" id="KW-0378">Hydrolase</keyword>
<evidence type="ECO:0000313" key="7">
    <source>
        <dbReference type="EMBL" id="MDJ1185518.1"/>
    </source>
</evidence>
<dbReference type="PANTHER" id="PTHR32241">
    <property type="entry name" value="PATATIN-LIKE PROTEIN 6"/>
    <property type="match status" value="1"/>
</dbReference>
<dbReference type="EMBL" id="JAQOSQ010000038">
    <property type="protein sequence ID" value="MDJ1185518.1"/>
    <property type="molecule type" value="Genomic_DNA"/>
</dbReference>
<keyword evidence="2 4" id="KW-0442">Lipid degradation</keyword>
<dbReference type="InterPro" id="IPR016035">
    <property type="entry name" value="Acyl_Trfase/lysoPLipase"/>
</dbReference>
<feature type="active site" description="Proton acceptor" evidence="4">
    <location>
        <position position="270"/>
    </location>
</feature>
<dbReference type="RefSeq" id="WP_283760159.1">
    <property type="nucleotide sequence ID" value="NZ_JAQOSQ010000038.1"/>
</dbReference>
<dbReference type="InterPro" id="IPR002641">
    <property type="entry name" value="PNPLA_dom"/>
</dbReference>
<evidence type="ECO:0000313" key="8">
    <source>
        <dbReference type="Proteomes" id="UP001232992"/>
    </source>
</evidence>
<name>A0ABT7C240_9CYAN</name>
<feature type="short sequence motif" description="GXSXG" evidence="4">
    <location>
        <begin position="58"/>
        <end position="62"/>
    </location>
</feature>
<feature type="short sequence motif" description="DGA/G" evidence="4">
    <location>
        <begin position="270"/>
        <end position="272"/>
    </location>
</feature>
<dbReference type="PANTHER" id="PTHR32241:SF3">
    <property type="entry name" value="PATATIN-LIKE PROTEIN 6"/>
    <property type="match status" value="1"/>
</dbReference>
<dbReference type="Pfam" id="PF01734">
    <property type="entry name" value="Patatin"/>
    <property type="match status" value="1"/>
</dbReference>
<evidence type="ECO:0000259" key="6">
    <source>
        <dbReference type="PROSITE" id="PS51635"/>
    </source>
</evidence>
<evidence type="ECO:0000256" key="1">
    <source>
        <dbReference type="ARBA" id="ARBA00022801"/>
    </source>
</evidence>
<gene>
    <name evidence="7" type="ORF">PMH09_20235</name>
</gene>
<proteinExistence type="predicted"/>
<dbReference type="Proteomes" id="UP001232992">
    <property type="component" value="Unassembled WGS sequence"/>
</dbReference>
<feature type="domain" description="PNPLA" evidence="6">
    <location>
        <begin position="15"/>
        <end position="283"/>
    </location>
</feature>
<feature type="compositionally biased region" description="Basic and acidic residues" evidence="5">
    <location>
        <begin position="378"/>
        <end position="388"/>
    </location>
</feature>
<evidence type="ECO:0000256" key="5">
    <source>
        <dbReference type="SAM" id="MobiDB-lite"/>
    </source>
</evidence>
<feature type="region of interest" description="Disordered" evidence="5">
    <location>
        <begin position="375"/>
        <end position="409"/>
    </location>
</feature>
<accession>A0ABT7C240</accession>
<evidence type="ECO:0000256" key="2">
    <source>
        <dbReference type="ARBA" id="ARBA00022963"/>
    </source>
</evidence>
<organism evidence="7 8">
    <name type="scientific">Roseofilum casamattae BLCC-M143</name>
    <dbReference type="NCBI Taxonomy" id="3022442"/>
    <lineage>
        <taxon>Bacteria</taxon>
        <taxon>Bacillati</taxon>
        <taxon>Cyanobacteriota</taxon>
        <taxon>Cyanophyceae</taxon>
        <taxon>Desertifilales</taxon>
        <taxon>Desertifilaceae</taxon>
        <taxon>Roseofilum</taxon>
        <taxon>Roseofilum casamattae</taxon>
    </lineage>
</organism>
<protein>
    <submittedName>
        <fullName evidence="7">Patatin-like phospholipase family protein</fullName>
    </submittedName>
</protein>
<comment type="caution">
    <text evidence="7">The sequence shown here is derived from an EMBL/GenBank/DDBJ whole genome shotgun (WGS) entry which is preliminary data.</text>
</comment>
<reference evidence="7 8" key="1">
    <citation type="submission" date="2023-01" db="EMBL/GenBank/DDBJ databases">
        <title>Novel diversity within Roseofilum (Cyanobacteria; Desertifilaceae) from marine benthic mats with descriptions of four novel species.</title>
        <authorList>
            <person name="Wang Y."/>
            <person name="Berthold D.E."/>
            <person name="Hu J."/>
            <person name="Lefler F.W."/>
            <person name="Laughinghouse H.D. IV."/>
        </authorList>
    </citation>
    <scope>NUCLEOTIDE SEQUENCE [LARGE SCALE GENOMIC DNA]</scope>
    <source>
        <strain evidence="7 8">BLCC-M143</strain>
    </source>
</reference>
<evidence type="ECO:0000256" key="3">
    <source>
        <dbReference type="ARBA" id="ARBA00023098"/>
    </source>
</evidence>
<dbReference type="Gene3D" id="3.40.1090.10">
    <property type="entry name" value="Cytosolic phospholipase A2 catalytic domain"/>
    <property type="match status" value="1"/>
</dbReference>
<feature type="active site" description="Nucleophile" evidence="4">
    <location>
        <position position="60"/>
    </location>
</feature>
<dbReference type="CDD" id="cd07199">
    <property type="entry name" value="Pat17_PNPLA8_PNPLA9_like"/>
    <property type="match status" value="1"/>
</dbReference>
<dbReference type="SUPFAM" id="SSF52151">
    <property type="entry name" value="FabD/lysophospholipase-like"/>
    <property type="match status" value="1"/>
</dbReference>
<dbReference type="PROSITE" id="PS51635">
    <property type="entry name" value="PNPLA"/>
    <property type="match status" value="1"/>
</dbReference>